<evidence type="ECO:0000313" key="8">
    <source>
        <dbReference type="EMBL" id="USQ80556.1"/>
    </source>
</evidence>
<keyword evidence="4 6" id="KW-0472">Membrane</keyword>
<name>A0ABY4YV97_9MICO</name>
<gene>
    <name evidence="8" type="ORF">NF556_02510</name>
</gene>
<accession>A0ABY4YV97</accession>
<dbReference type="Pfam" id="PF01957">
    <property type="entry name" value="NfeD"/>
    <property type="match status" value="1"/>
</dbReference>
<dbReference type="SUPFAM" id="SSF141322">
    <property type="entry name" value="NfeD domain-like"/>
    <property type="match status" value="1"/>
</dbReference>
<dbReference type="EMBL" id="CP099489">
    <property type="protein sequence ID" value="USQ80556.1"/>
    <property type="molecule type" value="Genomic_DNA"/>
</dbReference>
<feature type="transmembrane region" description="Helical" evidence="6">
    <location>
        <begin position="51"/>
        <end position="69"/>
    </location>
</feature>
<feature type="compositionally biased region" description="Low complexity" evidence="5">
    <location>
        <begin position="169"/>
        <end position="187"/>
    </location>
</feature>
<keyword evidence="2 6" id="KW-0812">Transmembrane</keyword>
<evidence type="ECO:0000256" key="2">
    <source>
        <dbReference type="ARBA" id="ARBA00022692"/>
    </source>
</evidence>
<dbReference type="InterPro" id="IPR002810">
    <property type="entry name" value="NfeD-like_C"/>
</dbReference>
<dbReference type="Gene3D" id="2.40.50.140">
    <property type="entry name" value="Nucleic acid-binding proteins"/>
    <property type="match status" value="1"/>
</dbReference>
<feature type="transmembrane region" description="Helical" evidence="6">
    <location>
        <begin position="12"/>
        <end position="45"/>
    </location>
</feature>
<feature type="region of interest" description="Disordered" evidence="5">
    <location>
        <begin position="149"/>
        <end position="187"/>
    </location>
</feature>
<reference evidence="8" key="1">
    <citation type="submission" date="2022-06" db="EMBL/GenBank/DDBJ databases">
        <title>Ornithinimicrobium HY1793.</title>
        <authorList>
            <person name="Huang Y."/>
        </authorList>
    </citation>
    <scope>NUCLEOTIDE SEQUENCE</scope>
    <source>
        <strain evidence="8">HY1793</strain>
    </source>
</reference>
<dbReference type="InterPro" id="IPR052165">
    <property type="entry name" value="Membrane_assoc_protease"/>
</dbReference>
<dbReference type="PANTHER" id="PTHR33507:SF3">
    <property type="entry name" value="INNER MEMBRANE PROTEIN YBBJ"/>
    <property type="match status" value="1"/>
</dbReference>
<keyword evidence="3 6" id="KW-1133">Transmembrane helix</keyword>
<dbReference type="RefSeq" id="WP_252593931.1">
    <property type="nucleotide sequence ID" value="NZ_CP099489.1"/>
</dbReference>
<feature type="domain" description="NfeD-like C-terminal" evidence="7">
    <location>
        <begin position="88"/>
        <end position="146"/>
    </location>
</feature>
<evidence type="ECO:0000256" key="3">
    <source>
        <dbReference type="ARBA" id="ARBA00022989"/>
    </source>
</evidence>
<comment type="subcellular location">
    <subcellularLocation>
        <location evidence="1">Membrane</location>
        <topology evidence="1">Multi-pass membrane protein</topology>
    </subcellularLocation>
</comment>
<keyword evidence="9" id="KW-1185">Reference proteome</keyword>
<evidence type="ECO:0000256" key="6">
    <source>
        <dbReference type="SAM" id="Phobius"/>
    </source>
</evidence>
<evidence type="ECO:0000256" key="1">
    <source>
        <dbReference type="ARBA" id="ARBA00004141"/>
    </source>
</evidence>
<dbReference type="InterPro" id="IPR012340">
    <property type="entry name" value="NA-bd_OB-fold"/>
</dbReference>
<organism evidence="8 9">
    <name type="scientific">Ornithinimicrobium faecis</name>
    <dbReference type="NCBI Taxonomy" id="2934158"/>
    <lineage>
        <taxon>Bacteria</taxon>
        <taxon>Bacillati</taxon>
        <taxon>Actinomycetota</taxon>
        <taxon>Actinomycetes</taxon>
        <taxon>Micrococcales</taxon>
        <taxon>Ornithinimicrobiaceae</taxon>
        <taxon>Ornithinimicrobium</taxon>
    </lineage>
</organism>
<proteinExistence type="predicted"/>
<protein>
    <submittedName>
        <fullName evidence="8">NfeD family protein</fullName>
    </submittedName>
</protein>
<evidence type="ECO:0000256" key="4">
    <source>
        <dbReference type="ARBA" id="ARBA00023136"/>
    </source>
</evidence>
<evidence type="ECO:0000313" key="9">
    <source>
        <dbReference type="Proteomes" id="UP001056455"/>
    </source>
</evidence>
<sequence length="187" mass="19763">MEWLKETQWLWWVAGALVLGLVEIASLDLVFFMLAVAAVAAAVAAGLDQSVTVQALTFVAVAALLLAVLRPIALRKIKPAGEGARTNADALTGRTAVVLQEVTDRSGLVKLTGEEWTARTEPGTVLAVDESVHVLRIEGATAVVGPLQAGPTAYGQMPQDDPAQDTKLTQDTNPTQPDDPTQDTTPR</sequence>
<evidence type="ECO:0000256" key="5">
    <source>
        <dbReference type="SAM" id="MobiDB-lite"/>
    </source>
</evidence>
<dbReference type="PANTHER" id="PTHR33507">
    <property type="entry name" value="INNER MEMBRANE PROTEIN YBBJ"/>
    <property type="match status" value="1"/>
</dbReference>
<evidence type="ECO:0000259" key="7">
    <source>
        <dbReference type="Pfam" id="PF01957"/>
    </source>
</evidence>
<dbReference type="Proteomes" id="UP001056455">
    <property type="component" value="Chromosome"/>
</dbReference>